<accession>A0A8K0IIB6</accession>
<evidence type="ECO:0000256" key="1">
    <source>
        <dbReference type="SAM" id="MobiDB-lite"/>
    </source>
</evidence>
<gene>
    <name evidence="2" type="ORF">COCNU_08G006830</name>
</gene>
<protein>
    <submittedName>
        <fullName evidence="2">Uncharacterized protein</fullName>
    </submittedName>
</protein>
<evidence type="ECO:0000313" key="3">
    <source>
        <dbReference type="Proteomes" id="UP000797356"/>
    </source>
</evidence>
<keyword evidence="3" id="KW-1185">Reference proteome</keyword>
<proteinExistence type="predicted"/>
<reference evidence="2" key="2">
    <citation type="submission" date="2019-07" db="EMBL/GenBank/DDBJ databases">
        <authorList>
            <person name="Yang Y."/>
            <person name="Bocs S."/>
            <person name="Baudouin L."/>
        </authorList>
    </citation>
    <scope>NUCLEOTIDE SEQUENCE</scope>
    <source>
        <tissue evidence="2">Spear leaf of Hainan Tall coconut</tissue>
    </source>
</reference>
<sequence>MEVREDEGQGEAEGTRGPKVGSGSRCGGGGGGGDRWTRGATRIEKLEEWRRAHPRERMRIVIPPEYVMLVERHVRDPYMCKLSFDIWDDCLENSDMSSISTGRRSSRHVGQWRYAYCDKASQSRSRLMVMHYGGSKSFAQYQF</sequence>
<dbReference type="AlphaFoldDB" id="A0A8K0IIB6"/>
<reference evidence="2" key="1">
    <citation type="journal article" date="2017" name="Gigascience">
        <title>The genome draft of coconut (Cocos nucifera).</title>
        <authorList>
            <person name="Xiao Y."/>
            <person name="Xu P."/>
            <person name="Fan H."/>
            <person name="Baudouin L."/>
            <person name="Xia W."/>
            <person name="Bocs S."/>
            <person name="Xu J."/>
            <person name="Li Q."/>
            <person name="Guo A."/>
            <person name="Zhou L."/>
            <person name="Li J."/>
            <person name="Wu Y."/>
            <person name="Ma Z."/>
            <person name="Armero A."/>
            <person name="Issali A.E."/>
            <person name="Liu N."/>
            <person name="Peng M."/>
            <person name="Yang Y."/>
        </authorList>
    </citation>
    <scope>NUCLEOTIDE SEQUENCE</scope>
    <source>
        <tissue evidence="2">Spear leaf of Hainan Tall coconut</tissue>
    </source>
</reference>
<name>A0A8K0IIB6_COCNU</name>
<organism evidence="2 3">
    <name type="scientific">Cocos nucifera</name>
    <name type="common">Coconut palm</name>
    <dbReference type="NCBI Taxonomy" id="13894"/>
    <lineage>
        <taxon>Eukaryota</taxon>
        <taxon>Viridiplantae</taxon>
        <taxon>Streptophyta</taxon>
        <taxon>Embryophyta</taxon>
        <taxon>Tracheophyta</taxon>
        <taxon>Spermatophyta</taxon>
        <taxon>Magnoliopsida</taxon>
        <taxon>Liliopsida</taxon>
        <taxon>Arecaceae</taxon>
        <taxon>Arecoideae</taxon>
        <taxon>Cocoseae</taxon>
        <taxon>Attaleinae</taxon>
        <taxon>Cocos</taxon>
    </lineage>
</organism>
<feature type="compositionally biased region" description="Gly residues" evidence="1">
    <location>
        <begin position="24"/>
        <end position="34"/>
    </location>
</feature>
<dbReference type="EMBL" id="CM017879">
    <property type="protein sequence ID" value="KAG1359237.1"/>
    <property type="molecule type" value="Genomic_DNA"/>
</dbReference>
<evidence type="ECO:0000313" key="2">
    <source>
        <dbReference type="EMBL" id="KAG1359237.1"/>
    </source>
</evidence>
<dbReference type="Proteomes" id="UP000797356">
    <property type="component" value="Chromosome 8"/>
</dbReference>
<comment type="caution">
    <text evidence="2">The sequence shown here is derived from an EMBL/GenBank/DDBJ whole genome shotgun (WGS) entry which is preliminary data.</text>
</comment>
<feature type="region of interest" description="Disordered" evidence="1">
    <location>
        <begin position="1"/>
        <end position="39"/>
    </location>
</feature>